<gene>
    <name evidence="4" type="ORF">DI616_16980</name>
</gene>
<dbReference type="InterPro" id="IPR011991">
    <property type="entry name" value="ArsR-like_HTH"/>
</dbReference>
<dbReference type="SUPFAM" id="SSF46785">
    <property type="entry name" value="Winged helix' DNA-binding domain"/>
    <property type="match status" value="1"/>
</dbReference>
<proteinExistence type="predicted"/>
<evidence type="ECO:0000259" key="2">
    <source>
        <dbReference type="Pfam" id="PF03428"/>
    </source>
</evidence>
<evidence type="ECO:0000313" key="5">
    <source>
        <dbReference type="Proteomes" id="UP000315344"/>
    </source>
</evidence>
<dbReference type="Pfam" id="PF11800">
    <property type="entry name" value="RP-C_C"/>
    <property type="match status" value="1"/>
</dbReference>
<evidence type="ECO:0000256" key="1">
    <source>
        <dbReference type="SAM" id="MobiDB-lite"/>
    </source>
</evidence>
<dbReference type="NCBIfam" id="NF040974">
    <property type="entry name" value="RepABC_RepC"/>
    <property type="match status" value="1"/>
</dbReference>
<dbReference type="Gene3D" id="1.10.10.10">
    <property type="entry name" value="Winged helix-like DNA-binding domain superfamily/Winged helix DNA-binding domain"/>
    <property type="match status" value="1"/>
</dbReference>
<dbReference type="InterPro" id="IPR036390">
    <property type="entry name" value="WH_DNA-bd_sf"/>
</dbReference>
<feature type="region of interest" description="Disordered" evidence="1">
    <location>
        <begin position="239"/>
        <end position="285"/>
    </location>
</feature>
<dbReference type="Pfam" id="PF03428">
    <property type="entry name" value="RP-C"/>
    <property type="match status" value="1"/>
</dbReference>
<dbReference type="GO" id="GO:0006355">
    <property type="term" value="P:regulation of DNA-templated transcription"/>
    <property type="evidence" value="ECO:0007669"/>
    <property type="project" value="UniProtKB-ARBA"/>
</dbReference>
<feature type="compositionally biased region" description="Pro residues" evidence="1">
    <location>
        <begin position="275"/>
        <end position="285"/>
    </location>
</feature>
<protein>
    <submittedName>
        <fullName evidence="4">Replication initiation protein RepC</fullName>
    </submittedName>
</protein>
<dbReference type="Proteomes" id="UP000315344">
    <property type="component" value="Unassembled WGS sequence"/>
</dbReference>
<feature type="domain" description="Plasmid replication protein C C-terminal" evidence="3">
    <location>
        <begin position="288"/>
        <end position="387"/>
    </location>
</feature>
<organism evidence="4 5">
    <name type="scientific">Paracoccus denitrificans</name>
    <dbReference type="NCBI Taxonomy" id="266"/>
    <lineage>
        <taxon>Bacteria</taxon>
        <taxon>Pseudomonadati</taxon>
        <taxon>Pseudomonadota</taxon>
        <taxon>Alphaproteobacteria</taxon>
        <taxon>Rhodobacterales</taxon>
        <taxon>Paracoccaceae</taxon>
        <taxon>Paracoccus</taxon>
    </lineage>
</organism>
<reference evidence="4 5" key="1">
    <citation type="journal article" date="2017" name="Nat. Commun.">
        <title>In situ click chemistry generation of cyclooxygenase-2 inhibitors.</title>
        <authorList>
            <person name="Bhardwaj A."/>
            <person name="Kaur J."/>
            <person name="Wuest M."/>
            <person name="Wuest F."/>
        </authorList>
    </citation>
    <scope>NUCLEOTIDE SEQUENCE [LARGE SCALE GENOMIC DNA]</scope>
    <source>
        <strain evidence="4">S2_012_000_R3_94</strain>
    </source>
</reference>
<dbReference type="CDD" id="cd00090">
    <property type="entry name" value="HTH_ARSR"/>
    <property type="match status" value="1"/>
</dbReference>
<dbReference type="NCBIfam" id="NF010396">
    <property type="entry name" value="PRK13824.1"/>
    <property type="match status" value="1"/>
</dbReference>
<dbReference type="InterPro" id="IPR047611">
    <property type="entry name" value="RepABC_RepC"/>
</dbReference>
<evidence type="ECO:0000259" key="3">
    <source>
        <dbReference type="Pfam" id="PF11800"/>
    </source>
</evidence>
<dbReference type="EMBL" id="VAFL01000018">
    <property type="protein sequence ID" value="TKW64926.1"/>
    <property type="molecule type" value="Genomic_DNA"/>
</dbReference>
<feature type="domain" description="Plasmid replication protein C N-terminal" evidence="2">
    <location>
        <begin position="12"/>
        <end position="185"/>
    </location>
</feature>
<name>A0A533HZK1_PARDE</name>
<accession>A0A533HZK1</accession>
<dbReference type="AlphaFoldDB" id="A0A533HZK1"/>
<sequence>MKHISTTPFGRRPVTAGLLAAQAMAEAPAPDTIPDKWSVLRDLTAARLAFGVSDRDLAVLSGLLSFHQGKELADDDGLVVFPSNNALSERTHGMAESTLRRHIAALVNAGLIVRRDSPNGKRYATRSVGGALDRVFGFDLRPLLVRSVEIGEKAHAAKVEALTLRRLREAVVIRMRDAAKLLAWMETQPDGADTTLFTRLADLQRRIRRRMDADDLHQLGVESEELLADIQAETTNETEILGGNAHNNERHYQNSNPYTKEPEPCQERARAEAPNNPPTAKPAEPPIPLGLVLKAAPDIADYAKGNLQSWRDLIAVAAFVRPMLGISPDAWAEACLHMGDANAAVTVACILQKSAEILRPGGYLRALTDKAATGGFSPGPMVMALLRAENARAI</sequence>
<dbReference type="InterPro" id="IPR021760">
    <property type="entry name" value="RepC_C"/>
</dbReference>
<feature type="compositionally biased region" description="Basic and acidic residues" evidence="1">
    <location>
        <begin position="260"/>
        <end position="271"/>
    </location>
</feature>
<dbReference type="InterPro" id="IPR036388">
    <property type="entry name" value="WH-like_DNA-bd_sf"/>
</dbReference>
<comment type="caution">
    <text evidence="4">The sequence shown here is derived from an EMBL/GenBank/DDBJ whole genome shotgun (WGS) entry which is preliminary data.</text>
</comment>
<dbReference type="InterPro" id="IPR005090">
    <property type="entry name" value="RepC_N"/>
</dbReference>
<evidence type="ECO:0000313" key="4">
    <source>
        <dbReference type="EMBL" id="TKW64926.1"/>
    </source>
</evidence>